<reference evidence="4 5" key="1">
    <citation type="submission" date="2022-03" db="EMBL/GenBank/DDBJ databases">
        <authorList>
            <person name="Nunn A."/>
            <person name="Chopra R."/>
            <person name="Nunn A."/>
            <person name="Contreras Garrido A."/>
        </authorList>
    </citation>
    <scope>NUCLEOTIDE SEQUENCE [LARGE SCALE GENOMIC DNA]</scope>
</reference>
<dbReference type="PANTHER" id="PTHR24177">
    <property type="entry name" value="CASKIN"/>
    <property type="match status" value="1"/>
</dbReference>
<keyword evidence="5" id="KW-1185">Reference proteome</keyword>
<dbReference type="EMBL" id="CAJVSB020000300">
    <property type="protein sequence ID" value="CAH2049640.1"/>
    <property type="molecule type" value="Genomic_DNA"/>
</dbReference>
<feature type="compositionally biased region" description="Basic and acidic residues" evidence="1">
    <location>
        <begin position="62"/>
        <end position="87"/>
    </location>
</feature>
<gene>
    <name evidence="4" type="ORF">TAV2_LOCUS8318</name>
</gene>
<dbReference type="SUPFAM" id="SSF48403">
    <property type="entry name" value="Ankyrin repeat"/>
    <property type="match status" value="1"/>
</dbReference>
<evidence type="ECO:0000313" key="5">
    <source>
        <dbReference type="Proteomes" id="UP000836841"/>
    </source>
</evidence>
<dbReference type="Gene3D" id="1.25.40.20">
    <property type="entry name" value="Ankyrin repeat-containing domain"/>
    <property type="match status" value="1"/>
</dbReference>
<keyword evidence="2" id="KW-0472">Membrane</keyword>
<dbReference type="PANTHER" id="PTHR24177:SF103">
    <property type="entry name" value="PGG DOMAIN-CONTAINING PROTEIN"/>
    <property type="match status" value="1"/>
</dbReference>
<keyword evidence="2" id="KW-0812">Transmembrane</keyword>
<dbReference type="Proteomes" id="UP000836841">
    <property type="component" value="Unassembled WGS sequence"/>
</dbReference>
<dbReference type="InterPro" id="IPR026961">
    <property type="entry name" value="PGG_dom"/>
</dbReference>
<sequence>MLGYIRKIQEKKKKHTWSMQIMKELLHQSEAYEYDANGQEPRDHGPSRPWSTSDAQSLLGKLSDEADKNRTQEEKNKGTTSEKDKTGEKKKKKDPKETPILLAAKNGITEMVENILNHFPVAIYDMNSEKKNAVLLAVEYRQPHVYQKLDERDILKDSIFRKVDEDGNSALHLAAKLGDDPPWHIPGAALQMQWEIKWYEFVKDSMPPHFFPRYNNDSQTAKDVFSKTHKELIVKGGDWLTKTSESCSVVAALIAAVAFATASTVPGGVKQESGTPILENYTAFDIFAISSVVALCFSVSALVMFLAILTSRYQKKDFKRSLPWKLLLGLTSLFVSIGSMLVSFCAGHFFVLKDKLKYATFPIYAVTCLPVTFFAIAQFPLYIDLIFSTFTKIPRRSFKVLTPSLGSPSSQMSSFGGDILKDSIFRKVDQDGNSALHLAAKICRAFSMASPWRWSVDAMGNSVL</sequence>
<feature type="region of interest" description="Disordered" evidence="1">
    <location>
        <begin position="32"/>
        <end position="98"/>
    </location>
</feature>
<protein>
    <recommendedName>
        <fullName evidence="3">PGG domain-containing protein</fullName>
    </recommendedName>
</protein>
<evidence type="ECO:0000313" key="4">
    <source>
        <dbReference type="EMBL" id="CAH2049640.1"/>
    </source>
</evidence>
<feature type="domain" description="PGG" evidence="3">
    <location>
        <begin position="238"/>
        <end position="350"/>
    </location>
</feature>
<name>A0AAU9RSH6_THLAR</name>
<feature type="transmembrane region" description="Helical" evidence="2">
    <location>
        <begin position="247"/>
        <end position="266"/>
    </location>
</feature>
<evidence type="ECO:0000256" key="2">
    <source>
        <dbReference type="SAM" id="Phobius"/>
    </source>
</evidence>
<keyword evidence="2" id="KW-1133">Transmembrane helix</keyword>
<comment type="caution">
    <text evidence="4">The sequence shown here is derived from an EMBL/GenBank/DDBJ whole genome shotgun (WGS) entry which is preliminary data.</text>
</comment>
<dbReference type="Pfam" id="PF13962">
    <property type="entry name" value="PGG"/>
    <property type="match status" value="1"/>
</dbReference>
<proteinExistence type="predicted"/>
<organism evidence="4 5">
    <name type="scientific">Thlaspi arvense</name>
    <name type="common">Field penny-cress</name>
    <dbReference type="NCBI Taxonomy" id="13288"/>
    <lineage>
        <taxon>Eukaryota</taxon>
        <taxon>Viridiplantae</taxon>
        <taxon>Streptophyta</taxon>
        <taxon>Embryophyta</taxon>
        <taxon>Tracheophyta</taxon>
        <taxon>Spermatophyta</taxon>
        <taxon>Magnoliopsida</taxon>
        <taxon>eudicotyledons</taxon>
        <taxon>Gunneridae</taxon>
        <taxon>Pentapetalae</taxon>
        <taxon>rosids</taxon>
        <taxon>malvids</taxon>
        <taxon>Brassicales</taxon>
        <taxon>Brassicaceae</taxon>
        <taxon>Thlaspideae</taxon>
        <taxon>Thlaspi</taxon>
    </lineage>
</organism>
<accession>A0AAU9RSH6</accession>
<dbReference type="AlphaFoldDB" id="A0AAU9RSH6"/>
<evidence type="ECO:0000259" key="3">
    <source>
        <dbReference type="Pfam" id="PF13962"/>
    </source>
</evidence>
<dbReference type="GO" id="GO:0016020">
    <property type="term" value="C:membrane"/>
    <property type="evidence" value="ECO:0007669"/>
    <property type="project" value="TreeGrafter"/>
</dbReference>
<feature type="transmembrane region" description="Helical" evidence="2">
    <location>
        <begin position="286"/>
        <end position="309"/>
    </location>
</feature>
<dbReference type="InterPro" id="IPR036770">
    <property type="entry name" value="Ankyrin_rpt-contain_sf"/>
</dbReference>
<feature type="transmembrane region" description="Helical" evidence="2">
    <location>
        <begin position="363"/>
        <end position="387"/>
    </location>
</feature>
<feature type="transmembrane region" description="Helical" evidence="2">
    <location>
        <begin position="330"/>
        <end position="351"/>
    </location>
</feature>
<evidence type="ECO:0000256" key="1">
    <source>
        <dbReference type="SAM" id="MobiDB-lite"/>
    </source>
</evidence>